<comment type="caution">
    <text evidence="1">The sequence shown here is derived from an EMBL/GenBank/DDBJ whole genome shotgun (WGS) entry which is preliminary data.</text>
</comment>
<gene>
    <name evidence="1" type="ORF">NP493_1081g00009</name>
</gene>
<dbReference type="Proteomes" id="UP001209878">
    <property type="component" value="Unassembled WGS sequence"/>
</dbReference>
<evidence type="ECO:0000313" key="1">
    <source>
        <dbReference type="EMBL" id="KAK2171286.1"/>
    </source>
</evidence>
<keyword evidence="2" id="KW-1185">Reference proteome</keyword>
<organism evidence="1 2">
    <name type="scientific">Ridgeia piscesae</name>
    <name type="common">Tubeworm</name>
    <dbReference type="NCBI Taxonomy" id="27915"/>
    <lineage>
        <taxon>Eukaryota</taxon>
        <taxon>Metazoa</taxon>
        <taxon>Spiralia</taxon>
        <taxon>Lophotrochozoa</taxon>
        <taxon>Annelida</taxon>
        <taxon>Polychaeta</taxon>
        <taxon>Sedentaria</taxon>
        <taxon>Canalipalpata</taxon>
        <taxon>Sabellida</taxon>
        <taxon>Siboglinidae</taxon>
        <taxon>Ridgeia</taxon>
    </lineage>
</organism>
<protein>
    <submittedName>
        <fullName evidence="1">Uncharacterized protein</fullName>
    </submittedName>
</protein>
<reference evidence="1" key="1">
    <citation type="journal article" date="2023" name="Mol. Biol. Evol.">
        <title>Third-Generation Sequencing Reveals the Adaptive Role of the Epigenome in Three Deep-Sea Polychaetes.</title>
        <authorList>
            <person name="Perez M."/>
            <person name="Aroh O."/>
            <person name="Sun Y."/>
            <person name="Lan Y."/>
            <person name="Juniper S.K."/>
            <person name="Young C.R."/>
            <person name="Angers B."/>
            <person name="Qian P.Y."/>
        </authorList>
    </citation>
    <scope>NUCLEOTIDE SEQUENCE</scope>
    <source>
        <strain evidence="1">R07B-5</strain>
    </source>
</reference>
<sequence>MSDALLAWTCSEFEFQSALLTTTHRPGARASKQARMRVTATSTTLVSYCACRGEEKHICRLCRRRSDGQNYSRLARRWNRTAEHRPTEYDTRRGVDLPCHGLSQSLTPPCPEQTSSLSRNVVLGARHQCLAARGFLPFRAHATSEMPNG</sequence>
<accession>A0AAD9KH67</accession>
<proteinExistence type="predicted"/>
<dbReference type="AlphaFoldDB" id="A0AAD9KH67"/>
<name>A0AAD9KH67_RIDPI</name>
<evidence type="ECO:0000313" key="2">
    <source>
        <dbReference type="Proteomes" id="UP001209878"/>
    </source>
</evidence>
<dbReference type="EMBL" id="JAODUO010001082">
    <property type="protein sequence ID" value="KAK2171286.1"/>
    <property type="molecule type" value="Genomic_DNA"/>
</dbReference>